<name>A0ABU2NHH4_9PSEU</name>
<keyword evidence="1" id="KW-1133">Transmembrane helix</keyword>
<evidence type="ECO:0008006" key="4">
    <source>
        <dbReference type="Google" id="ProtNLM"/>
    </source>
</evidence>
<accession>A0ABU2NHH4</accession>
<keyword evidence="3" id="KW-1185">Reference proteome</keyword>
<feature type="transmembrane region" description="Helical" evidence="1">
    <location>
        <begin position="98"/>
        <end position="125"/>
    </location>
</feature>
<organism evidence="2 3">
    <name type="scientific">Pseudonocardia charpentierae</name>
    <dbReference type="NCBI Taxonomy" id="3075545"/>
    <lineage>
        <taxon>Bacteria</taxon>
        <taxon>Bacillati</taxon>
        <taxon>Actinomycetota</taxon>
        <taxon>Actinomycetes</taxon>
        <taxon>Pseudonocardiales</taxon>
        <taxon>Pseudonocardiaceae</taxon>
        <taxon>Pseudonocardia</taxon>
    </lineage>
</organism>
<feature type="transmembrane region" description="Helical" evidence="1">
    <location>
        <begin position="145"/>
        <end position="166"/>
    </location>
</feature>
<feature type="transmembrane region" description="Helical" evidence="1">
    <location>
        <begin position="60"/>
        <end position="86"/>
    </location>
</feature>
<protein>
    <recommendedName>
        <fullName evidence="4">DUF1772 domain-containing protein</fullName>
    </recommendedName>
</protein>
<dbReference type="EMBL" id="JAVREJ010000031">
    <property type="protein sequence ID" value="MDT0353400.1"/>
    <property type="molecule type" value="Genomic_DNA"/>
</dbReference>
<keyword evidence="1" id="KW-0472">Membrane</keyword>
<dbReference type="Proteomes" id="UP001183202">
    <property type="component" value="Unassembled WGS sequence"/>
</dbReference>
<keyword evidence="1" id="KW-0812">Transmembrane</keyword>
<reference evidence="3" key="1">
    <citation type="submission" date="2023-07" db="EMBL/GenBank/DDBJ databases">
        <title>30 novel species of actinomycetes from the DSMZ collection.</title>
        <authorList>
            <person name="Nouioui I."/>
        </authorList>
    </citation>
    <scope>NUCLEOTIDE SEQUENCE [LARGE SCALE GENOMIC DNA]</scope>
    <source>
        <strain evidence="3">DSM 45834</strain>
    </source>
</reference>
<evidence type="ECO:0000313" key="2">
    <source>
        <dbReference type="EMBL" id="MDT0353400.1"/>
    </source>
</evidence>
<dbReference type="RefSeq" id="WP_311559914.1">
    <property type="nucleotide sequence ID" value="NZ_JAVREJ010000031.1"/>
</dbReference>
<gene>
    <name evidence="2" type="ORF">RM445_28225</name>
</gene>
<proteinExistence type="predicted"/>
<sequence>MAENLRREASSRSAVVSSFFAILVMALSLGPSFAHLLEAPPRLTAWPPELWREATVFHGQFAYFAIVGAPLDVGAIALGAIMTVVVRRRRPAFRLAMAGTVLFAVSLAIWISVVAPVNAILAQWVPGPIPDDFAAVRHRWEAGHIAISAVKTAGLCCALAAGLSLGRSRDGSRPWT</sequence>
<comment type="caution">
    <text evidence="2">The sequence shown here is derived from an EMBL/GenBank/DDBJ whole genome shotgun (WGS) entry which is preliminary data.</text>
</comment>
<evidence type="ECO:0000313" key="3">
    <source>
        <dbReference type="Proteomes" id="UP001183202"/>
    </source>
</evidence>
<evidence type="ECO:0000256" key="1">
    <source>
        <dbReference type="SAM" id="Phobius"/>
    </source>
</evidence>